<dbReference type="AlphaFoldDB" id="A0AAU9K2K4"/>
<proteinExistence type="predicted"/>
<protein>
    <recommendedName>
        <fullName evidence="2">Palmitoyl-protein thioesterase 1</fullName>
        <ecNumber evidence="1">3.1.2.22</ecNumber>
    </recommendedName>
    <alternativeName>
        <fullName evidence="7">Palmitoyl-protein hydrolase 1</fullName>
    </alternativeName>
</protein>
<keyword evidence="3" id="KW-0732">Signal</keyword>
<evidence type="ECO:0000256" key="6">
    <source>
        <dbReference type="ARBA" id="ARBA00023180"/>
    </source>
</evidence>
<dbReference type="EMBL" id="CAJZBQ010000055">
    <property type="protein sequence ID" value="CAG9332763.1"/>
    <property type="molecule type" value="Genomic_DNA"/>
</dbReference>
<keyword evidence="4" id="KW-0378">Hydrolase</keyword>
<reference evidence="8" key="1">
    <citation type="submission" date="2021-09" db="EMBL/GenBank/DDBJ databases">
        <authorList>
            <consortium name="AG Swart"/>
            <person name="Singh M."/>
            <person name="Singh A."/>
            <person name="Seah K."/>
            <person name="Emmerich C."/>
        </authorList>
    </citation>
    <scope>NUCLEOTIDE SEQUENCE</scope>
    <source>
        <strain evidence="8">ATCC30299</strain>
    </source>
</reference>
<keyword evidence="6" id="KW-0325">Glycoprotein</keyword>
<comment type="caution">
    <text evidence="8">The sequence shown here is derived from an EMBL/GenBank/DDBJ whole genome shotgun (WGS) entry which is preliminary data.</text>
</comment>
<evidence type="ECO:0000313" key="9">
    <source>
        <dbReference type="Proteomes" id="UP001162131"/>
    </source>
</evidence>
<dbReference type="SUPFAM" id="SSF53474">
    <property type="entry name" value="alpha/beta-Hydrolases"/>
    <property type="match status" value="1"/>
</dbReference>
<evidence type="ECO:0000256" key="4">
    <source>
        <dbReference type="ARBA" id="ARBA00022801"/>
    </source>
</evidence>
<sequence>MTEQVNEACTKVKADPNYQGKFNLIGISQGGMIARGILQQCPGLQVSNLITIGSPVMGVSKFPECEIGVRCAMYDNAAKLGVYSSTFQALGPGGYLKDPYQYKTYLKKSSFLADLNNERKINKKYIDAYLSLEHFVQFYFTEDSVVIPKQSEWFGYFKENSDVVLTYNETSNYINNYLGFRTMDEQGKIIRVLIEAGHCDLTARQVKRYLLPYLQD</sequence>
<dbReference type="Pfam" id="PF02089">
    <property type="entry name" value="Palm_thioest"/>
    <property type="match status" value="1"/>
</dbReference>
<gene>
    <name evidence="8" type="ORF">BSTOLATCC_MIC57053</name>
</gene>
<dbReference type="PRINTS" id="PR00414">
    <property type="entry name" value="PPTHIESTRASE"/>
</dbReference>
<evidence type="ECO:0000313" key="8">
    <source>
        <dbReference type="EMBL" id="CAG9332763.1"/>
    </source>
</evidence>
<keyword evidence="9" id="KW-1185">Reference proteome</keyword>
<dbReference type="GO" id="GO:0005764">
    <property type="term" value="C:lysosome"/>
    <property type="evidence" value="ECO:0007669"/>
    <property type="project" value="TreeGrafter"/>
</dbReference>
<evidence type="ECO:0000256" key="5">
    <source>
        <dbReference type="ARBA" id="ARBA00023157"/>
    </source>
</evidence>
<keyword evidence="5" id="KW-1015">Disulfide bond</keyword>
<name>A0AAU9K2K4_9CILI</name>
<dbReference type="PANTHER" id="PTHR11247:SF8">
    <property type="entry name" value="PALMITOYL-PROTEIN THIOESTERASE 1"/>
    <property type="match status" value="1"/>
</dbReference>
<dbReference type="InterPro" id="IPR029058">
    <property type="entry name" value="AB_hydrolase_fold"/>
</dbReference>
<dbReference type="EC" id="3.1.2.22" evidence="1"/>
<dbReference type="PANTHER" id="PTHR11247">
    <property type="entry name" value="PALMITOYL-PROTEIN THIOESTERASE/DOLICHYLDIPHOSPHATASE 1"/>
    <property type="match status" value="1"/>
</dbReference>
<evidence type="ECO:0000256" key="3">
    <source>
        <dbReference type="ARBA" id="ARBA00022729"/>
    </source>
</evidence>
<dbReference type="GO" id="GO:0008474">
    <property type="term" value="F:palmitoyl-(protein) hydrolase activity"/>
    <property type="evidence" value="ECO:0007669"/>
    <property type="project" value="UniProtKB-EC"/>
</dbReference>
<evidence type="ECO:0000256" key="2">
    <source>
        <dbReference type="ARBA" id="ARBA00014212"/>
    </source>
</evidence>
<accession>A0AAU9K2K4</accession>
<dbReference type="Gene3D" id="3.40.50.1820">
    <property type="entry name" value="alpha/beta hydrolase"/>
    <property type="match status" value="1"/>
</dbReference>
<dbReference type="InterPro" id="IPR002472">
    <property type="entry name" value="Palm_thioest"/>
</dbReference>
<evidence type="ECO:0000256" key="1">
    <source>
        <dbReference type="ARBA" id="ARBA00012423"/>
    </source>
</evidence>
<dbReference type="Proteomes" id="UP001162131">
    <property type="component" value="Unassembled WGS sequence"/>
</dbReference>
<evidence type="ECO:0000256" key="7">
    <source>
        <dbReference type="ARBA" id="ARBA00031934"/>
    </source>
</evidence>
<organism evidence="8 9">
    <name type="scientific">Blepharisma stoltei</name>
    <dbReference type="NCBI Taxonomy" id="1481888"/>
    <lineage>
        <taxon>Eukaryota</taxon>
        <taxon>Sar</taxon>
        <taxon>Alveolata</taxon>
        <taxon>Ciliophora</taxon>
        <taxon>Postciliodesmatophora</taxon>
        <taxon>Heterotrichea</taxon>
        <taxon>Heterotrichida</taxon>
        <taxon>Blepharismidae</taxon>
        <taxon>Blepharisma</taxon>
    </lineage>
</organism>